<dbReference type="GO" id="GO:0005886">
    <property type="term" value="C:plasma membrane"/>
    <property type="evidence" value="ECO:0007669"/>
    <property type="project" value="UniProtKB-SubCell"/>
</dbReference>
<dbReference type="PANTHER" id="PTHR39087">
    <property type="entry name" value="UPF0104 MEMBRANE PROTEIN MJ1595"/>
    <property type="match status" value="1"/>
</dbReference>
<keyword evidence="4 6" id="KW-1133">Transmembrane helix</keyword>
<evidence type="ECO:0000256" key="6">
    <source>
        <dbReference type="SAM" id="Phobius"/>
    </source>
</evidence>
<dbReference type="InterPro" id="IPR022791">
    <property type="entry name" value="L-PG_synthase/AglD"/>
</dbReference>
<keyword evidence="5 6" id="KW-0472">Membrane</keyword>
<feature type="transmembrane region" description="Helical" evidence="6">
    <location>
        <begin position="243"/>
        <end position="261"/>
    </location>
</feature>
<evidence type="ECO:0000256" key="5">
    <source>
        <dbReference type="ARBA" id="ARBA00023136"/>
    </source>
</evidence>
<keyword evidence="2" id="KW-1003">Cell membrane</keyword>
<dbReference type="EMBL" id="SJPE01000002">
    <property type="protein sequence ID" value="TBX70738.1"/>
    <property type="molecule type" value="Genomic_DNA"/>
</dbReference>
<feature type="transmembrane region" description="Helical" evidence="6">
    <location>
        <begin position="46"/>
        <end position="65"/>
    </location>
</feature>
<evidence type="ECO:0000313" key="7">
    <source>
        <dbReference type="EMBL" id="TBX70738.1"/>
    </source>
</evidence>
<evidence type="ECO:0000256" key="2">
    <source>
        <dbReference type="ARBA" id="ARBA00022475"/>
    </source>
</evidence>
<sequence length="320" mass="36978">MKNQIGKWLSILVPLLLGVGIIVYQYNSFTEAQINEIKSYFKNADYFYIYLSLVIALFGFWSRAYRWKFSLQHLGYEAKFHNNFMAVCIAYLMNLTVPRSGEISRALVLKKYEKIPFDKAFGTIVAERVVDLLIFFLFVFIGFVVQFNVLKSYVLEKIPYEKLILLLILGILGIIVFTLIWIYSNWEIVNKLKEKFSGLIEGMTSILKMENKWAFLFHSFFIWFTYLLMFYVTIFALKETSDIGMGAVVIAFIFGSLTIGFTNSGFGFYPLVIAEIFVLYHVDKPAGIAFGWLVWTSQTILMIALGGLSFLFLPILNRNK</sequence>
<comment type="caution">
    <text evidence="7">The sequence shown here is derived from an EMBL/GenBank/DDBJ whole genome shotgun (WGS) entry which is preliminary data.</text>
</comment>
<dbReference type="NCBIfam" id="TIGR00374">
    <property type="entry name" value="flippase-like domain"/>
    <property type="match status" value="1"/>
</dbReference>
<name>A0A4Q9Z3L6_9FLAO</name>
<gene>
    <name evidence="7" type="ORF">EZL74_03430</name>
</gene>
<feature type="transmembrane region" description="Helical" evidence="6">
    <location>
        <begin position="7"/>
        <end position="26"/>
    </location>
</feature>
<comment type="subcellular location">
    <subcellularLocation>
        <location evidence="1">Cell membrane</location>
        <topology evidence="1">Multi-pass membrane protein</topology>
    </subcellularLocation>
</comment>
<feature type="transmembrane region" description="Helical" evidence="6">
    <location>
        <begin position="162"/>
        <end position="183"/>
    </location>
</feature>
<protein>
    <submittedName>
        <fullName evidence="7">Flippase-like domain-containing protein</fullName>
    </submittedName>
</protein>
<feature type="transmembrane region" description="Helical" evidence="6">
    <location>
        <begin position="213"/>
        <end position="237"/>
    </location>
</feature>
<evidence type="ECO:0000313" key="8">
    <source>
        <dbReference type="Proteomes" id="UP000293300"/>
    </source>
</evidence>
<accession>A0A4Q9Z3L6</accession>
<keyword evidence="3 6" id="KW-0812">Transmembrane</keyword>
<dbReference type="Pfam" id="PF03706">
    <property type="entry name" value="LPG_synthase_TM"/>
    <property type="match status" value="1"/>
</dbReference>
<feature type="transmembrane region" description="Helical" evidence="6">
    <location>
        <begin position="288"/>
        <end position="316"/>
    </location>
</feature>
<evidence type="ECO:0000256" key="3">
    <source>
        <dbReference type="ARBA" id="ARBA00022692"/>
    </source>
</evidence>
<dbReference type="AlphaFoldDB" id="A0A4Q9Z3L6"/>
<dbReference type="OrthoDB" id="9812094at2"/>
<organism evidence="7 8">
    <name type="scientific">Flavobacterium silvisoli</name>
    <dbReference type="NCBI Taxonomy" id="2529433"/>
    <lineage>
        <taxon>Bacteria</taxon>
        <taxon>Pseudomonadati</taxon>
        <taxon>Bacteroidota</taxon>
        <taxon>Flavobacteriia</taxon>
        <taxon>Flavobacteriales</taxon>
        <taxon>Flavobacteriaceae</taxon>
        <taxon>Flavobacterium</taxon>
    </lineage>
</organism>
<proteinExistence type="predicted"/>
<dbReference type="RefSeq" id="WP_131475189.1">
    <property type="nucleotide sequence ID" value="NZ_SJPE01000002.1"/>
</dbReference>
<evidence type="ECO:0000256" key="4">
    <source>
        <dbReference type="ARBA" id="ARBA00022989"/>
    </source>
</evidence>
<dbReference type="Proteomes" id="UP000293300">
    <property type="component" value="Unassembled WGS sequence"/>
</dbReference>
<reference evidence="7 8" key="1">
    <citation type="submission" date="2019-02" db="EMBL/GenBank/DDBJ databases">
        <title>Flavobacterium sp. RD-2-33 isolated from forest soil.</title>
        <authorList>
            <person name="Chaudhary D.K."/>
        </authorList>
    </citation>
    <scope>NUCLEOTIDE SEQUENCE [LARGE SCALE GENOMIC DNA]</scope>
    <source>
        <strain evidence="7 8">RD-2-33</strain>
    </source>
</reference>
<keyword evidence="8" id="KW-1185">Reference proteome</keyword>
<feature type="transmembrane region" description="Helical" evidence="6">
    <location>
        <begin position="129"/>
        <end position="150"/>
    </location>
</feature>
<dbReference type="PANTHER" id="PTHR39087:SF2">
    <property type="entry name" value="UPF0104 MEMBRANE PROTEIN MJ1595"/>
    <property type="match status" value="1"/>
</dbReference>
<evidence type="ECO:0000256" key="1">
    <source>
        <dbReference type="ARBA" id="ARBA00004651"/>
    </source>
</evidence>